<accession>E4WYD3</accession>
<sequence length="154" mass="17478">MNRSHENSLQPGKSFYLDNKTELKKRNQLPAGIKIKDILSGKYKPTSRSKLIHFKNATAEQRKAFHAKNLPQRCLQNYHTLAHPAGMVINELVQLRNLKIEHQAIKPKTNNFGHRIVINGIIFAEAEDLNKADAKRQAYVKAAAIIFGPPNPDY</sequence>
<gene>
    <name evidence="1" type="ORF">GSOID_T00011936001</name>
    <name evidence="2" type="ORF">GSOID_T00021852001</name>
</gene>
<dbReference type="InParanoid" id="E4WYD3"/>
<dbReference type="Proteomes" id="UP000001307">
    <property type="component" value="Unassembled WGS sequence"/>
</dbReference>
<keyword evidence="3" id="KW-1185">Reference proteome</keyword>
<dbReference type="AlphaFoldDB" id="E4WYD3"/>
<evidence type="ECO:0000313" key="1">
    <source>
        <dbReference type="EMBL" id="CBY22377.1"/>
    </source>
</evidence>
<dbReference type="OrthoDB" id="10350632at2759"/>
<reference evidence="1" key="1">
    <citation type="journal article" date="2010" name="Science">
        <title>Plasticity of animal genome architecture unmasked by rapid evolution of a pelagic tunicate.</title>
        <authorList>
            <person name="Denoeud F."/>
            <person name="Henriet S."/>
            <person name="Mungpakdee S."/>
            <person name="Aury J.M."/>
            <person name="Da Silva C."/>
            <person name="Brinkmann H."/>
            <person name="Mikhaleva J."/>
            <person name="Olsen L.C."/>
            <person name="Jubin C."/>
            <person name="Canestro C."/>
            <person name="Bouquet J.M."/>
            <person name="Danks G."/>
            <person name="Poulain J."/>
            <person name="Campsteijn C."/>
            <person name="Adamski M."/>
            <person name="Cross I."/>
            <person name="Yadetie F."/>
            <person name="Muffato M."/>
            <person name="Louis A."/>
            <person name="Butcher S."/>
            <person name="Tsagkogeorga G."/>
            <person name="Konrad A."/>
            <person name="Singh S."/>
            <person name="Jensen M.F."/>
            <person name="Cong E.H."/>
            <person name="Eikeseth-Otteraa H."/>
            <person name="Noel B."/>
            <person name="Anthouard V."/>
            <person name="Porcel B.M."/>
            <person name="Kachouri-Lafond R."/>
            <person name="Nishino A."/>
            <person name="Ugolini M."/>
            <person name="Chourrout P."/>
            <person name="Nishida H."/>
            <person name="Aasland R."/>
            <person name="Huzurbazar S."/>
            <person name="Westhof E."/>
            <person name="Delsuc F."/>
            <person name="Lehrach H."/>
            <person name="Reinhardt R."/>
            <person name="Weissenbach J."/>
            <person name="Roy S.W."/>
            <person name="Artiguenave F."/>
            <person name="Postlethwait J.H."/>
            <person name="Manak J.R."/>
            <person name="Thompson E.M."/>
            <person name="Jaillon O."/>
            <person name="Du Pasquier L."/>
            <person name="Boudinot P."/>
            <person name="Liberles D.A."/>
            <person name="Volff J.N."/>
            <person name="Philippe H."/>
            <person name="Lenhard B."/>
            <person name="Roest Crollius H."/>
            <person name="Wincker P."/>
            <person name="Chourrout D."/>
        </authorList>
    </citation>
    <scope>NUCLEOTIDE SEQUENCE [LARGE SCALE GENOMIC DNA]</scope>
</reference>
<dbReference type="EMBL" id="FN653018">
    <property type="protein sequence ID" value="CBY22377.1"/>
    <property type="molecule type" value="Genomic_DNA"/>
</dbReference>
<evidence type="ECO:0000313" key="2">
    <source>
        <dbReference type="EMBL" id="CBY33883.1"/>
    </source>
</evidence>
<dbReference type="EMBL" id="FN654456">
    <property type="protein sequence ID" value="CBY33883.1"/>
    <property type="molecule type" value="Genomic_DNA"/>
</dbReference>
<name>E4WYD3_OIKDI</name>
<dbReference type="Proteomes" id="UP000011014">
    <property type="component" value="Unassembled WGS sequence"/>
</dbReference>
<organism evidence="1">
    <name type="scientific">Oikopleura dioica</name>
    <name type="common">Tunicate</name>
    <dbReference type="NCBI Taxonomy" id="34765"/>
    <lineage>
        <taxon>Eukaryota</taxon>
        <taxon>Metazoa</taxon>
        <taxon>Chordata</taxon>
        <taxon>Tunicata</taxon>
        <taxon>Appendicularia</taxon>
        <taxon>Copelata</taxon>
        <taxon>Oikopleuridae</taxon>
        <taxon>Oikopleura</taxon>
    </lineage>
</organism>
<proteinExistence type="predicted"/>
<evidence type="ECO:0000313" key="3">
    <source>
        <dbReference type="Proteomes" id="UP000001307"/>
    </source>
</evidence>
<protein>
    <submittedName>
        <fullName evidence="1">Uncharacterized protein</fullName>
    </submittedName>
</protein>